<sequence length="301" mass="33731">MDNGTADAWRTDGFVILPGFLSSDDLAAALGEVETMFPTPDGFHDGTDPRRTRYVDDEFDGIDEFPFSSTELSLLAVHPRIVQLAEDLLGQTDLRISSAEAWAKYTGAASYDQALHRDYLNQTILVPSTENRYQQLELFVFLVDVPEELGPPHVVSWDHTAHLPMNPNFYPRSGGTGEFVSTADNSNLYAAEQSGAGPAGTVIAFNTRTFHRGTSLRAPRGARYSMQLIFRPADVDWGQRMAWAARSHLPAWYAFVHRATPRQLELFGFPPPGHQFWTAETLNGIQQRYPELDVRPWRDSS</sequence>
<name>A0A1H2LP55_9ACTN</name>
<gene>
    <name evidence="1" type="ORF">SAMN04488563_6444</name>
</gene>
<protein>
    <submittedName>
        <fullName evidence="1">Phytanoyl-CoA dioxygenase (PhyH)</fullName>
    </submittedName>
</protein>
<accession>A0A1H2LP55</accession>
<evidence type="ECO:0000313" key="1">
    <source>
        <dbReference type="EMBL" id="SDU82624.1"/>
    </source>
</evidence>
<dbReference type="STRING" id="419479.SAMN04488563_6444"/>
<dbReference type="SUPFAM" id="SSF51197">
    <property type="entry name" value="Clavaminate synthase-like"/>
    <property type="match status" value="1"/>
</dbReference>
<evidence type="ECO:0000313" key="2">
    <source>
        <dbReference type="Proteomes" id="UP000182977"/>
    </source>
</evidence>
<proteinExistence type="predicted"/>
<dbReference type="InterPro" id="IPR008775">
    <property type="entry name" value="Phytyl_CoA_dOase-like"/>
</dbReference>
<keyword evidence="1" id="KW-0560">Oxidoreductase</keyword>
<reference evidence="2" key="1">
    <citation type="submission" date="2016-10" db="EMBL/GenBank/DDBJ databases">
        <authorList>
            <person name="Varghese N."/>
            <person name="Submissions S."/>
        </authorList>
    </citation>
    <scope>NUCLEOTIDE SEQUENCE [LARGE SCALE GENOMIC DNA]</scope>
    <source>
        <strain evidence="2">DSM 45079</strain>
    </source>
</reference>
<dbReference type="GO" id="GO:0005506">
    <property type="term" value="F:iron ion binding"/>
    <property type="evidence" value="ECO:0007669"/>
    <property type="project" value="UniProtKB-ARBA"/>
</dbReference>
<dbReference type="PANTHER" id="PTHR20883:SF48">
    <property type="entry name" value="ECTOINE DIOXYGENASE"/>
    <property type="match status" value="1"/>
</dbReference>
<dbReference type="PANTHER" id="PTHR20883">
    <property type="entry name" value="PHYTANOYL-COA DIOXYGENASE DOMAIN CONTAINING 1"/>
    <property type="match status" value="1"/>
</dbReference>
<dbReference type="Proteomes" id="UP000182977">
    <property type="component" value="Chromosome I"/>
</dbReference>
<keyword evidence="2" id="KW-1185">Reference proteome</keyword>
<dbReference type="OrthoDB" id="7054292at2"/>
<keyword evidence="1" id="KW-0223">Dioxygenase</keyword>
<dbReference type="Pfam" id="PF05721">
    <property type="entry name" value="PhyH"/>
    <property type="match status" value="1"/>
</dbReference>
<dbReference type="Gene3D" id="2.60.120.620">
    <property type="entry name" value="q2cbj1_9rhob like domain"/>
    <property type="match status" value="1"/>
</dbReference>
<dbReference type="RefSeq" id="WP_046768686.1">
    <property type="nucleotide sequence ID" value="NZ_KQ061227.1"/>
</dbReference>
<dbReference type="EMBL" id="LT629791">
    <property type="protein sequence ID" value="SDU82624.1"/>
    <property type="molecule type" value="Genomic_DNA"/>
</dbReference>
<dbReference type="GO" id="GO:0016706">
    <property type="term" value="F:2-oxoglutarate-dependent dioxygenase activity"/>
    <property type="evidence" value="ECO:0007669"/>
    <property type="project" value="UniProtKB-ARBA"/>
</dbReference>
<dbReference type="AlphaFoldDB" id="A0A1H2LP55"/>
<organism evidence="1 2">
    <name type="scientific">Jiangella alkaliphila</name>
    <dbReference type="NCBI Taxonomy" id="419479"/>
    <lineage>
        <taxon>Bacteria</taxon>
        <taxon>Bacillati</taxon>
        <taxon>Actinomycetota</taxon>
        <taxon>Actinomycetes</taxon>
        <taxon>Jiangellales</taxon>
        <taxon>Jiangellaceae</taxon>
        <taxon>Jiangella</taxon>
    </lineage>
</organism>